<sequence length="65" mass="7166">MHSQWSGLGEGQVGHDSVICGLFACTYVSEPSSWPWIGYLAIWIRQSHLSDSEGGRPGGMKMIRD</sequence>
<gene>
    <name evidence="1" type="ORF">PXEA_LOCUS22849</name>
</gene>
<dbReference type="AlphaFoldDB" id="A0A448X6N5"/>
<reference evidence="1" key="1">
    <citation type="submission" date="2018-11" db="EMBL/GenBank/DDBJ databases">
        <authorList>
            <consortium name="Pathogen Informatics"/>
        </authorList>
    </citation>
    <scope>NUCLEOTIDE SEQUENCE</scope>
</reference>
<dbReference type="EMBL" id="CAAALY010102877">
    <property type="protein sequence ID" value="VEL29409.1"/>
    <property type="molecule type" value="Genomic_DNA"/>
</dbReference>
<comment type="caution">
    <text evidence="1">The sequence shown here is derived from an EMBL/GenBank/DDBJ whole genome shotgun (WGS) entry which is preliminary data.</text>
</comment>
<organism evidence="1 2">
    <name type="scientific">Protopolystoma xenopodis</name>
    <dbReference type="NCBI Taxonomy" id="117903"/>
    <lineage>
        <taxon>Eukaryota</taxon>
        <taxon>Metazoa</taxon>
        <taxon>Spiralia</taxon>
        <taxon>Lophotrochozoa</taxon>
        <taxon>Platyhelminthes</taxon>
        <taxon>Monogenea</taxon>
        <taxon>Polyopisthocotylea</taxon>
        <taxon>Polystomatidea</taxon>
        <taxon>Polystomatidae</taxon>
        <taxon>Protopolystoma</taxon>
    </lineage>
</organism>
<protein>
    <submittedName>
        <fullName evidence="1">Uncharacterized protein</fullName>
    </submittedName>
</protein>
<accession>A0A448X6N5</accession>
<evidence type="ECO:0000313" key="1">
    <source>
        <dbReference type="EMBL" id="VEL29409.1"/>
    </source>
</evidence>
<evidence type="ECO:0000313" key="2">
    <source>
        <dbReference type="Proteomes" id="UP000784294"/>
    </source>
</evidence>
<dbReference type="Proteomes" id="UP000784294">
    <property type="component" value="Unassembled WGS sequence"/>
</dbReference>
<proteinExistence type="predicted"/>
<keyword evidence="2" id="KW-1185">Reference proteome</keyword>
<name>A0A448X6N5_9PLAT</name>